<evidence type="ECO:0007829" key="12">
    <source>
        <dbReference type="PeptideAtlas" id="B8A0G3"/>
    </source>
</evidence>
<dbReference type="PRINTS" id="PR01840">
    <property type="entry name" value="TATCFAMILY"/>
</dbReference>
<feature type="transmembrane region" description="Helical" evidence="7">
    <location>
        <begin position="326"/>
        <end position="346"/>
    </location>
</feature>
<reference evidence="10" key="4">
    <citation type="submission" date="2019-07" db="EMBL/GenBank/DDBJ databases">
        <authorList>
            <person name="Seetharam A."/>
            <person name="Woodhouse M."/>
            <person name="Cannon E."/>
        </authorList>
    </citation>
    <scope>NUCLEOTIDE SEQUENCE [LARGE SCALE GENOMIC DNA]</scope>
    <source>
        <strain evidence="10">cv. B73</strain>
    </source>
</reference>
<dbReference type="HOGENOM" id="CLU_031942_2_0_1"/>
<name>B8A0G3_MAIZE</name>
<evidence type="ECO:0000313" key="11">
    <source>
        <dbReference type="Proteomes" id="UP000007305"/>
    </source>
</evidence>
<dbReference type="InterPro" id="IPR019820">
    <property type="entry name" value="Sec-indep_translocase_CS"/>
</dbReference>
<evidence type="ECO:0000313" key="9">
    <source>
        <dbReference type="EMBL" id="AQL08353.1"/>
    </source>
</evidence>
<sequence>MGSTGALLWHPSPQVHSGGVLFRQSRRIVRQRNLPLLSLADAALEPERRRGQRLRCAAGDGDGGPREAQKESPSGIGAALEDPSPGPPVENGSFRSPSQEEQSALYNFLYPSKDLLPDDKEMSIFDHLEELRERIFISVLAVGAAILGCFAFSKDLVLFLEAPVTVQGVRFLQLSPGEFFFTTLKVSGYCGLLLGSPIILYEIIAFVIPGLTRDERKFLGPIVLGSSVLFYLGIFFSYTVLSPAALNFFVNYADGAVESLWSIDQYFEFILVLMFSTGLSFQVPVIQLLLGQLGLVSSDQMLSIWRYVVVGAVVAAAVLTPSTDPLTQMLLAGPLLGLYLGGAWMVKLTGR</sequence>
<accession>B8A0G3</accession>
<dbReference type="GO" id="GO:0009977">
    <property type="term" value="F:proton motive force dependent protein transmembrane transporter activity"/>
    <property type="evidence" value="ECO:0000318"/>
    <property type="project" value="GO_Central"/>
</dbReference>
<organism evidence="8">
    <name type="scientific">Zea mays</name>
    <name type="common">Maize</name>
    <dbReference type="NCBI Taxonomy" id="4577"/>
    <lineage>
        <taxon>Eukaryota</taxon>
        <taxon>Viridiplantae</taxon>
        <taxon>Streptophyta</taxon>
        <taxon>Embryophyta</taxon>
        <taxon>Tracheophyta</taxon>
        <taxon>Spermatophyta</taxon>
        <taxon>Magnoliopsida</taxon>
        <taxon>Liliopsida</taxon>
        <taxon>Poales</taxon>
        <taxon>Poaceae</taxon>
        <taxon>PACMAD clade</taxon>
        <taxon>Panicoideae</taxon>
        <taxon>Andropogonodae</taxon>
        <taxon>Andropogoneae</taxon>
        <taxon>Tripsacinae</taxon>
        <taxon>Zea</taxon>
    </lineage>
</organism>
<dbReference type="GeneID" id="100279882"/>
<dbReference type="OrthoDB" id="36838at2759"/>
<reference evidence="9" key="3">
    <citation type="submission" date="2015-12" db="EMBL/GenBank/DDBJ databases">
        <title>Update maize B73 reference genome by single molecule sequencing technologies.</title>
        <authorList>
            <consortium name="Maize Genome Sequencing Project"/>
            <person name="Ware D."/>
        </authorList>
    </citation>
    <scope>NUCLEOTIDE SEQUENCE</scope>
    <source>
        <tissue evidence="9">Seedling</tissue>
    </source>
</reference>
<dbReference type="eggNOG" id="ENOG502QVCB">
    <property type="taxonomic scope" value="Eukaryota"/>
</dbReference>
<dbReference type="EnsemblPlants" id="Zm00001eb399680_T002">
    <property type="protein sequence ID" value="Zm00001eb399680_P002"/>
    <property type="gene ID" value="Zm00001eb399680"/>
</dbReference>
<feature type="transmembrane region" description="Helical" evidence="7">
    <location>
        <begin position="269"/>
        <end position="290"/>
    </location>
</feature>
<evidence type="ECO:0000256" key="3">
    <source>
        <dbReference type="ARBA" id="ARBA00022692"/>
    </source>
</evidence>
<keyword evidence="11" id="KW-1185">Reference proteome</keyword>
<dbReference type="GO" id="GO:0033281">
    <property type="term" value="C:TAT protein transport complex"/>
    <property type="evidence" value="ECO:0000318"/>
    <property type="project" value="GO_Central"/>
</dbReference>
<keyword evidence="4 7" id="KW-1133">Transmembrane helix</keyword>
<evidence type="ECO:0000256" key="1">
    <source>
        <dbReference type="ARBA" id="ARBA00004141"/>
    </source>
</evidence>
<comment type="similarity">
    <text evidence="2">Belongs to the TatC family.</text>
</comment>
<dbReference type="OMA" id="AWAFIAP"/>
<reference evidence="11" key="2">
    <citation type="journal article" date="2009" name="Science">
        <title>The B73 maize genome: complexity, diversity, and dynamics.</title>
        <authorList>
            <person name="Schnable P.S."/>
            <person name="Ware D."/>
            <person name="Fulton R.S."/>
            <person name="Stein J.C."/>
            <person name="Wei F."/>
            <person name="Pasternak S."/>
            <person name="Liang C."/>
            <person name="Zhang J."/>
            <person name="Fulton L."/>
            <person name="Graves T.A."/>
            <person name="Minx P."/>
            <person name="Reily A.D."/>
            <person name="Courtney L."/>
            <person name="Kruchowski S.S."/>
            <person name="Tomlinson C."/>
            <person name="Strong C."/>
            <person name="Delehaunty K."/>
            <person name="Fronick C."/>
            <person name="Courtney B."/>
            <person name="Rock S.M."/>
            <person name="Belter E."/>
            <person name="Du F."/>
            <person name="Kim K."/>
            <person name="Abbott R.M."/>
            <person name="Cotton M."/>
            <person name="Levy A."/>
            <person name="Marchetto P."/>
            <person name="Ochoa K."/>
            <person name="Jackson S.M."/>
            <person name="Gillam B."/>
            <person name="Chen W."/>
            <person name="Yan L."/>
            <person name="Higginbotham J."/>
            <person name="Cardenas M."/>
            <person name="Waligorski J."/>
            <person name="Applebaum E."/>
            <person name="Phelps L."/>
            <person name="Falcone J."/>
            <person name="Kanchi K."/>
            <person name="Thane T."/>
            <person name="Scimone A."/>
            <person name="Thane N."/>
            <person name="Henke J."/>
            <person name="Wang T."/>
            <person name="Ruppert J."/>
            <person name="Shah N."/>
            <person name="Rotter K."/>
            <person name="Hodges J."/>
            <person name="Ingenthron E."/>
            <person name="Cordes M."/>
            <person name="Kohlberg S."/>
            <person name="Sgro J."/>
            <person name="Delgado B."/>
            <person name="Mead K."/>
            <person name="Chinwalla A."/>
            <person name="Leonard S."/>
            <person name="Crouse K."/>
            <person name="Collura K."/>
            <person name="Kudrna D."/>
            <person name="Currie J."/>
            <person name="He R."/>
            <person name="Angelova A."/>
            <person name="Rajasekar S."/>
            <person name="Mueller T."/>
            <person name="Lomeli R."/>
            <person name="Scara G."/>
            <person name="Ko A."/>
            <person name="Delaney K."/>
            <person name="Wissotski M."/>
            <person name="Lopez G."/>
            <person name="Campos D."/>
            <person name="Braidotti M."/>
            <person name="Ashley E."/>
            <person name="Golser W."/>
            <person name="Kim H."/>
            <person name="Lee S."/>
            <person name="Lin J."/>
            <person name="Dujmic Z."/>
            <person name="Kim W."/>
            <person name="Talag J."/>
            <person name="Zuccolo A."/>
            <person name="Fan C."/>
            <person name="Sebastian A."/>
            <person name="Kramer M."/>
            <person name="Spiegel L."/>
            <person name="Nascimento L."/>
            <person name="Zutavern T."/>
            <person name="Miller B."/>
            <person name="Ambroise C."/>
            <person name="Muller S."/>
            <person name="Spooner W."/>
            <person name="Narechania A."/>
            <person name="Ren L."/>
            <person name="Wei S."/>
            <person name="Kumari S."/>
            <person name="Faga B."/>
            <person name="Levy M.J."/>
            <person name="McMahan L."/>
            <person name="Van Buren P."/>
            <person name="Vaughn M.W."/>
            <person name="Ying K."/>
            <person name="Yeh C.-T."/>
            <person name="Emrich S.J."/>
            <person name="Jia Y."/>
            <person name="Kalyanaraman A."/>
            <person name="Hsia A.-P."/>
            <person name="Barbazuk W.B."/>
            <person name="Baucom R.S."/>
            <person name="Brutnell T.P."/>
            <person name="Carpita N.C."/>
            <person name="Chaparro C."/>
            <person name="Chia J.-M."/>
            <person name="Deragon J.-M."/>
            <person name="Estill J.C."/>
            <person name="Fu Y."/>
            <person name="Jeddeloh J.A."/>
            <person name="Han Y."/>
            <person name="Lee H."/>
            <person name="Li P."/>
            <person name="Lisch D.R."/>
            <person name="Liu S."/>
            <person name="Liu Z."/>
            <person name="Nagel D.H."/>
            <person name="McCann M.C."/>
            <person name="SanMiguel P."/>
            <person name="Myers A.M."/>
            <person name="Nettleton D."/>
            <person name="Nguyen J."/>
            <person name="Penning B.W."/>
            <person name="Ponnala L."/>
            <person name="Schneider K.L."/>
            <person name="Schwartz D.C."/>
            <person name="Sharma A."/>
            <person name="Soderlund C."/>
            <person name="Springer N.M."/>
            <person name="Sun Q."/>
            <person name="Wang H."/>
            <person name="Waterman M."/>
            <person name="Westerman R."/>
            <person name="Wolfgruber T.K."/>
            <person name="Yang L."/>
            <person name="Yu Y."/>
            <person name="Zhang L."/>
            <person name="Zhou S."/>
            <person name="Zhu Q."/>
            <person name="Bennetzen J.L."/>
            <person name="Dawe R.K."/>
            <person name="Jiang J."/>
            <person name="Jiang N."/>
            <person name="Presting G.G."/>
            <person name="Wessler S.R."/>
            <person name="Aluru S."/>
            <person name="Martienssen R.A."/>
            <person name="Clifton S.W."/>
            <person name="McCombie W.R."/>
            <person name="Wing R.A."/>
            <person name="Wilson R.K."/>
        </authorList>
    </citation>
    <scope>NUCLEOTIDE SEQUENCE [LARGE SCALE GENOMIC DNA]</scope>
    <source>
        <strain evidence="11">cv. B73</strain>
    </source>
</reference>
<evidence type="ECO:0000256" key="7">
    <source>
        <dbReference type="SAM" id="Phobius"/>
    </source>
</evidence>
<keyword evidence="12" id="KW-1267">Proteomics identification</keyword>
<feature type="transmembrane region" description="Helical" evidence="7">
    <location>
        <begin position="135"/>
        <end position="153"/>
    </location>
</feature>
<feature type="transmembrane region" description="Helical" evidence="7">
    <location>
        <begin position="186"/>
        <end position="208"/>
    </location>
</feature>
<dbReference type="NCBIfam" id="TIGR00945">
    <property type="entry name" value="tatC"/>
    <property type="match status" value="1"/>
</dbReference>
<dbReference type="ExpressionAtlas" id="B8A0G3">
    <property type="expression patterns" value="baseline and differential"/>
</dbReference>
<keyword evidence="5 7" id="KW-0472">Membrane</keyword>
<keyword evidence="3 7" id="KW-0812">Transmembrane</keyword>
<dbReference type="Gramene" id="Zm00001eb399680_T002">
    <property type="protein sequence ID" value="Zm00001eb399680_P002"/>
    <property type="gene ID" value="Zm00001eb399680"/>
</dbReference>
<dbReference type="Proteomes" id="UP000007305">
    <property type="component" value="Chromosome 9"/>
</dbReference>
<evidence type="ECO:0000313" key="8">
    <source>
        <dbReference type="EMBL" id="ACL53662.1"/>
    </source>
</evidence>
<evidence type="ECO:0000256" key="6">
    <source>
        <dbReference type="SAM" id="MobiDB-lite"/>
    </source>
</evidence>
<feature type="region of interest" description="Disordered" evidence="6">
    <location>
        <begin position="55"/>
        <end position="96"/>
    </location>
</feature>
<dbReference type="SMR" id="B8A0G3"/>
<dbReference type="PANTHER" id="PTHR30371:SF0">
    <property type="entry name" value="SEC-INDEPENDENT PROTEIN TRANSLOCASE PROTEIN TATC, CHLOROPLASTIC-RELATED"/>
    <property type="match status" value="1"/>
</dbReference>
<dbReference type="InterPro" id="IPR002033">
    <property type="entry name" value="TatC"/>
</dbReference>
<evidence type="ECO:0000256" key="2">
    <source>
        <dbReference type="ARBA" id="ARBA00008882"/>
    </source>
</evidence>
<evidence type="ECO:0000256" key="5">
    <source>
        <dbReference type="ARBA" id="ARBA00023136"/>
    </source>
</evidence>
<comment type="subcellular location">
    <subcellularLocation>
        <location evidence="1">Membrane</location>
        <topology evidence="1">Multi-pass membrane protein</topology>
    </subcellularLocation>
</comment>
<reference evidence="10" key="5">
    <citation type="submission" date="2021-05" db="UniProtKB">
        <authorList>
            <consortium name="EnsemblPlants"/>
        </authorList>
    </citation>
    <scope>IDENTIFICATION</scope>
    <source>
        <strain evidence="10">cv. B73</strain>
    </source>
</reference>
<dbReference type="PROSITE" id="PS01218">
    <property type="entry name" value="TATC"/>
    <property type="match status" value="1"/>
</dbReference>
<dbReference type="EMBL" id="CM000785">
    <property type="protein sequence ID" value="AQL08353.1"/>
    <property type="molecule type" value="Genomic_DNA"/>
</dbReference>
<dbReference type="GO" id="GO:0065002">
    <property type="term" value="P:intracellular protein transmembrane transport"/>
    <property type="evidence" value="ECO:0000318"/>
    <property type="project" value="GO_Central"/>
</dbReference>
<dbReference type="PaxDb" id="4577-GRMZM2G093254_P02"/>
<dbReference type="AlphaFoldDB" id="B8A0G3"/>
<dbReference type="RefSeq" id="NP_001146307.1">
    <property type="nucleotide sequence ID" value="NM_001152835.1"/>
</dbReference>
<proteinExistence type="evidence at protein level"/>
<dbReference type="PANTHER" id="PTHR30371">
    <property type="entry name" value="SEC-INDEPENDENT PROTEIN TRANSLOCASE PROTEIN TATC"/>
    <property type="match status" value="1"/>
</dbReference>
<dbReference type="KEGG" id="zma:100279882"/>
<dbReference type="STRING" id="4577.B8A0G3"/>
<dbReference type="HAMAP" id="MF_00902">
    <property type="entry name" value="TatC"/>
    <property type="match status" value="1"/>
</dbReference>
<evidence type="ECO:0000256" key="4">
    <source>
        <dbReference type="ARBA" id="ARBA00022989"/>
    </source>
</evidence>
<dbReference type="Pfam" id="PF00902">
    <property type="entry name" value="TatC"/>
    <property type="match status" value="1"/>
</dbReference>
<dbReference type="GO" id="GO:0043953">
    <property type="term" value="P:protein transport by the Tat complex"/>
    <property type="evidence" value="ECO:0000318"/>
    <property type="project" value="GO_Central"/>
</dbReference>
<evidence type="ECO:0000313" key="10">
    <source>
        <dbReference type="EnsemblPlants" id="Zm00001eb399680_P002"/>
    </source>
</evidence>
<dbReference type="FunCoup" id="B8A0G3">
    <property type="interactions" value="605"/>
</dbReference>
<dbReference type="EMBL" id="BT055055">
    <property type="protein sequence ID" value="ACL53662.1"/>
    <property type="molecule type" value="mRNA"/>
</dbReference>
<feature type="transmembrane region" description="Helical" evidence="7">
    <location>
        <begin position="302"/>
        <end position="320"/>
    </location>
</feature>
<protein>
    <submittedName>
        <fullName evidence="9">Sec-independent protein translocase protein TATC chloroplastic</fullName>
    </submittedName>
</protein>
<feature type="transmembrane region" description="Helical" evidence="7">
    <location>
        <begin position="228"/>
        <end position="249"/>
    </location>
</feature>
<reference evidence="8" key="1">
    <citation type="journal article" date="2009" name="PLoS Genet.">
        <title>Sequencing, mapping, and analysis of 27,455 maize full-length cDNAs.</title>
        <authorList>
            <person name="Soderlund C."/>
            <person name="Descour A."/>
            <person name="Kudrna D."/>
            <person name="Bomhoff M."/>
            <person name="Boyd L."/>
            <person name="Currie J."/>
            <person name="Angelova A."/>
            <person name="Collura K."/>
            <person name="Wissotski M."/>
            <person name="Ashley E."/>
            <person name="Morrow D."/>
            <person name="Fernandes J."/>
            <person name="Walbot V."/>
            <person name="Yu Y."/>
        </authorList>
    </citation>
    <scope>NUCLEOTIDE SEQUENCE</scope>
    <source>
        <strain evidence="8">B73</strain>
    </source>
</reference>
<gene>
    <name evidence="10" type="primary">LOC100279882</name>
    <name evidence="9" type="ORF">ZEAMMB73_Zm00001d048028</name>
</gene>